<gene>
    <name evidence="1" type="ORF">HK099_006507</name>
</gene>
<sequence>MQLKLEYSEYNSRHLGTYGQTYEAAEKLVVDGLAKFFCTAFDTIVVGDVNSDARFILKSIIAGTCGLKKLIFLTTNRFDFGLSDVNDNKIFFNHIKYVVENPDLIYTKIIFVQNNPWESRYADYKMNIFMETTHTSKKNFLNYTLIRPFGFSFIPKSPEISLEEKNLPCYHNHPFFKNFTTMLLNSGLKVKIFDDLYYGGPSALSQYKAFITLSYQVSTMKIYENLAEGVVTYVPTVRFLKELVETKEFEYPFIRETFWDGENWFKNIEYYHDDITSYIYKFDSMEELKEKMEKENVDPLNVREKSKIFWREERIKSLKRWSNVLEIPIPTS</sequence>
<dbReference type="EMBL" id="JADGJW010000566">
    <property type="protein sequence ID" value="KAJ3215130.1"/>
    <property type="molecule type" value="Genomic_DNA"/>
</dbReference>
<comment type="caution">
    <text evidence="1">The sequence shown here is derived from an EMBL/GenBank/DDBJ whole genome shotgun (WGS) entry which is preliminary data.</text>
</comment>
<name>A0AAD5TZV4_9FUNG</name>
<organism evidence="1 2">
    <name type="scientific">Clydaea vesicula</name>
    <dbReference type="NCBI Taxonomy" id="447962"/>
    <lineage>
        <taxon>Eukaryota</taxon>
        <taxon>Fungi</taxon>
        <taxon>Fungi incertae sedis</taxon>
        <taxon>Chytridiomycota</taxon>
        <taxon>Chytridiomycota incertae sedis</taxon>
        <taxon>Chytridiomycetes</taxon>
        <taxon>Lobulomycetales</taxon>
        <taxon>Lobulomycetaceae</taxon>
        <taxon>Clydaea</taxon>
    </lineage>
</organism>
<dbReference type="Proteomes" id="UP001211065">
    <property type="component" value="Unassembled WGS sequence"/>
</dbReference>
<accession>A0AAD5TZV4</accession>
<protein>
    <submittedName>
        <fullName evidence="1">Uncharacterized protein</fullName>
    </submittedName>
</protein>
<proteinExistence type="predicted"/>
<keyword evidence="2" id="KW-1185">Reference proteome</keyword>
<evidence type="ECO:0000313" key="2">
    <source>
        <dbReference type="Proteomes" id="UP001211065"/>
    </source>
</evidence>
<dbReference type="AlphaFoldDB" id="A0AAD5TZV4"/>
<evidence type="ECO:0000313" key="1">
    <source>
        <dbReference type="EMBL" id="KAJ3215130.1"/>
    </source>
</evidence>
<reference evidence="1" key="1">
    <citation type="submission" date="2020-05" db="EMBL/GenBank/DDBJ databases">
        <title>Phylogenomic resolution of chytrid fungi.</title>
        <authorList>
            <person name="Stajich J.E."/>
            <person name="Amses K."/>
            <person name="Simmons R."/>
            <person name="Seto K."/>
            <person name="Myers J."/>
            <person name="Bonds A."/>
            <person name="Quandt C.A."/>
            <person name="Barry K."/>
            <person name="Liu P."/>
            <person name="Grigoriev I."/>
            <person name="Longcore J.E."/>
            <person name="James T.Y."/>
        </authorList>
    </citation>
    <scope>NUCLEOTIDE SEQUENCE</scope>
    <source>
        <strain evidence="1">JEL0476</strain>
    </source>
</reference>